<dbReference type="PANTHER" id="PTHR12308">
    <property type="entry name" value="ANOCTAMIN"/>
    <property type="match status" value="1"/>
</dbReference>
<feature type="transmembrane region" description="Helical" evidence="6">
    <location>
        <begin position="506"/>
        <end position="529"/>
    </location>
</feature>
<dbReference type="InterPro" id="IPR007632">
    <property type="entry name" value="Anoctamin"/>
</dbReference>
<evidence type="ECO:0000256" key="6">
    <source>
        <dbReference type="RuleBase" id="RU280814"/>
    </source>
</evidence>
<dbReference type="InterPro" id="IPR001370">
    <property type="entry name" value="BIR_rpt"/>
</dbReference>
<feature type="domain" description="Anoctamin transmembrane" evidence="7">
    <location>
        <begin position="303"/>
        <end position="662"/>
    </location>
</feature>
<feature type="transmembrane region" description="Helical" evidence="6">
    <location>
        <begin position="349"/>
        <end position="368"/>
    </location>
</feature>
<evidence type="ECO:0000256" key="3">
    <source>
        <dbReference type="ARBA" id="ARBA00022692"/>
    </source>
</evidence>
<dbReference type="EMBL" id="OA883876">
    <property type="protein sequence ID" value="CAD7279885.1"/>
    <property type="molecule type" value="Genomic_DNA"/>
</dbReference>
<comment type="caution">
    <text evidence="6">Lacks conserved residue(s) required for the propagation of feature annotation.</text>
</comment>
<evidence type="ECO:0000256" key="4">
    <source>
        <dbReference type="ARBA" id="ARBA00022989"/>
    </source>
</evidence>
<reference evidence="8" key="1">
    <citation type="submission" date="2020-11" db="EMBL/GenBank/DDBJ databases">
        <authorList>
            <person name="Tran Van P."/>
        </authorList>
    </citation>
    <scope>NUCLEOTIDE SEQUENCE</scope>
</reference>
<dbReference type="PROSITE" id="PS50143">
    <property type="entry name" value="BIR_REPEAT_2"/>
    <property type="match status" value="1"/>
</dbReference>
<feature type="transmembrane region" description="Helical" evidence="6">
    <location>
        <begin position="637"/>
        <end position="660"/>
    </location>
</feature>
<gene>
    <name evidence="8" type="ORF">NMOB1V02_LOCUS7549</name>
</gene>
<dbReference type="CDD" id="cd00022">
    <property type="entry name" value="BIR"/>
    <property type="match status" value="1"/>
</dbReference>
<evidence type="ECO:0000259" key="7">
    <source>
        <dbReference type="Pfam" id="PF04547"/>
    </source>
</evidence>
<protein>
    <recommendedName>
        <fullName evidence="6">Anoctamin</fullName>
    </recommendedName>
</protein>
<dbReference type="GO" id="GO:0005886">
    <property type="term" value="C:plasma membrane"/>
    <property type="evidence" value="ECO:0007669"/>
    <property type="project" value="TreeGrafter"/>
</dbReference>
<comment type="subcellular location">
    <subcellularLocation>
        <location evidence="1 6">Membrane</location>
        <topology evidence="1 6">Multi-pass membrane protein</topology>
    </subcellularLocation>
</comment>
<dbReference type="Gene3D" id="1.10.1170.10">
    <property type="entry name" value="Inhibitor Of Apoptosis Protein (2mihbC-IAP-1), Chain A"/>
    <property type="match status" value="2"/>
</dbReference>
<keyword evidence="4 6" id="KW-1133">Transmembrane helix</keyword>
<evidence type="ECO:0000313" key="8">
    <source>
        <dbReference type="EMBL" id="CAD7279885.1"/>
    </source>
</evidence>
<feature type="transmembrane region" description="Helical" evidence="6">
    <location>
        <begin position="461"/>
        <end position="479"/>
    </location>
</feature>
<sequence length="664" mass="76183">MSSGTPRNYVQMLLFKDRLKTFDGVPWPKEHPSPQKMAEAGFFFIGNKDAPDMMAEAGFFFIGNKDAPDMVKCPFCLKEMDCWESEDDPWHEHGRKKSSCAFLSLGRKPLTFAENFKLHETLVENSIVIIMAGHEIDLETSALEEFVRCNDLMNESADELETLVVLEFDPRTPEETLRWLYGKLTGDAESGGSELIVKAHIEEHALSFHVTASTLRLLEIAEGVSMRRRALDGKVRVFSMAEGHYFVGKESRPRDLFTTAELQRFVSIAMDDLRITLPDTQLGMKTFPGLSIPVSEGTPIDDVREYFGESLGLYFSFFHFYLKSLIFPAVAGPMLFFLCNIFGIPAGYAVVISCVTNLLWITVFFELWKRKNASLTYDWGTHDIHSYHEPLRPGFHGEMIRLKNGKLELRYPRWKTMCKEYLVSYPVMGILAAVYLGLIYIETLANEFVYAVQFDEDPGYGRYLVYFPSIAYGVIIYLLSQPTRQFAAFLTSWENHATQNAWDMHLMIKLAVVEFVNLFASLFYIGFYLQNWDSLRMQLAMLLLVHAFLENISEHVIPYLNQKSAVKEIQSSLSDFVKEKTGYDILHNESCEGKMKLPSYIPRMDPNAWEVRQAREDSGKPPYESKYDNYSEIWAQFGYAFMFSAVLPWTGMFCIVANCFEIVC</sequence>
<dbReference type="OrthoDB" id="296386at2759"/>
<dbReference type="AlphaFoldDB" id="A0A7R9GGL3"/>
<dbReference type="Proteomes" id="UP000678499">
    <property type="component" value="Unassembled WGS sequence"/>
</dbReference>
<keyword evidence="5 6" id="KW-0472">Membrane</keyword>
<accession>A0A7R9GGL3</accession>
<dbReference type="InterPro" id="IPR049452">
    <property type="entry name" value="Anoctamin_TM"/>
</dbReference>
<dbReference type="GO" id="GO:0005254">
    <property type="term" value="F:chloride channel activity"/>
    <property type="evidence" value="ECO:0007669"/>
    <property type="project" value="TreeGrafter"/>
</dbReference>
<dbReference type="Pfam" id="PF04547">
    <property type="entry name" value="Anoctamin"/>
    <property type="match status" value="1"/>
</dbReference>
<dbReference type="PANTHER" id="PTHR12308:SF74">
    <property type="entry name" value="ANOCTAMIN"/>
    <property type="match status" value="1"/>
</dbReference>
<name>A0A7R9GGL3_9CRUS</name>
<evidence type="ECO:0000256" key="1">
    <source>
        <dbReference type="ARBA" id="ARBA00004141"/>
    </source>
</evidence>
<feature type="transmembrane region" description="Helical" evidence="6">
    <location>
        <begin position="320"/>
        <end position="343"/>
    </location>
</feature>
<evidence type="ECO:0000313" key="9">
    <source>
        <dbReference type="Proteomes" id="UP000678499"/>
    </source>
</evidence>
<feature type="transmembrane region" description="Helical" evidence="6">
    <location>
        <begin position="422"/>
        <end position="441"/>
    </location>
</feature>
<dbReference type="EMBL" id="CAJPEX010001839">
    <property type="protein sequence ID" value="CAG0920037.1"/>
    <property type="molecule type" value="Genomic_DNA"/>
</dbReference>
<dbReference type="SMART" id="SM00238">
    <property type="entry name" value="BIR"/>
    <property type="match status" value="1"/>
</dbReference>
<organism evidence="8">
    <name type="scientific">Notodromas monacha</name>
    <dbReference type="NCBI Taxonomy" id="399045"/>
    <lineage>
        <taxon>Eukaryota</taxon>
        <taxon>Metazoa</taxon>
        <taxon>Ecdysozoa</taxon>
        <taxon>Arthropoda</taxon>
        <taxon>Crustacea</taxon>
        <taxon>Oligostraca</taxon>
        <taxon>Ostracoda</taxon>
        <taxon>Podocopa</taxon>
        <taxon>Podocopida</taxon>
        <taxon>Cypridocopina</taxon>
        <taxon>Cypridoidea</taxon>
        <taxon>Cyprididae</taxon>
        <taxon>Notodromas</taxon>
    </lineage>
</organism>
<keyword evidence="9" id="KW-1185">Reference proteome</keyword>
<keyword evidence="3 6" id="KW-0812">Transmembrane</keyword>
<evidence type="ECO:0000256" key="2">
    <source>
        <dbReference type="ARBA" id="ARBA00009671"/>
    </source>
</evidence>
<dbReference type="Pfam" id="PF00653">
    <property type="entry name" value="BIR"/>
    <property type="match status" value="1"/>
</dbReference>
<evidence type="ECO:0000256" key="5">
    <source>
        <dbReference type="ARBA" id="ARBA00023136"/>
    </source>
</evidence>
<comment type="similarity">
    <text evidence="2 6">Belongs to the anoctamin family.</text>
</comment>
<proteinExistence type="inferred from homology"/>
<dbReference type="SUPFAM" id="SSF57924">
    <property type="entry name" value="Inhibitor of apoptosis (IAP) repeat"/>
    <property type="match status" value="2"/>
</dbReference>